<dbReference type="Gene3D" id="3.40.50.410">
    <property type="entry name" value="von Willebrand factor, type A domain"/>
    <property type="match status" value="1"/>
</dbReference>
<dbReference type="AlphaFoldDB" id="A0A9P5CY57"/>
<protein>
    <submittedName>
        <fullName evidence="4">von Willebrand factor A domain-containing protein</fullName>
    </submittedName>
</protein>
<feature type="domain" description="VWFA" evidence="2">
    <location>
        <begin position="350"/>
        <end position="521"/>
    </location>
</feature>
<feature type="compositionally biased region" description="Polar residues" evidence="1">
    <location>
        <begin position="754"/>
        <end position="772"/>
    </location>
</feature>
<dbReference type="PROSITE" id="PS51468">
    <property type="entry name" value="VIT"/>
    <property type="match status" value="1"/>
</dbReference>
<dbReference type="InterPro" id="IPR002035">
    <property type="entry name" value="VWF_A"/>
</dbReference>
<accession>A0A9P5CY57</accession>
<proteinExistence type="predicted"/>
<reference evidence="4" key="1">
    <citation type="submission" date="2020-03" db="EMBL/GenBank/DDBJ databases">
        <title>Whole Genome Sequence of Trichophyton interdigitale from India.</title>
        <authorList>
            <person name="Kumar P."/>
        </authorList>
    </citation>
    <scope>NUCLEOTIDE SEQUENCE</scope>
    <source>
        <strain evidence="4">UCMS-IGIB-CI14</strain>
    </source>
</reference>
<feature type="compositionally biased region" description="Polar residues" evidence="1">
    <location>
        <begin position="66"/>
        <end position="75"/>
    </location>
</feature>
<feature type="region of interest" description="Disordered" evidence="1">
    <location>
        <begin position="745"/>
        <end position="822"/>
    </location>
</feature>
<dbReference type="Pfam" id="PF08487">
    <property type="entry name" value="VIT"/>
    <property type="match status" value="1"/>
</dbReference>
<name>A0A9P5CY57_9EURO</name>
<feature type="region of interest" description="Disordered" evidence="1">
    <location>
        <begin position="1"/>
        <end position="75"/>
    </location>
</feature>
<dbReference type="EMBL" id="JAAQVJ010000126">
    <property type="protein sequence ID" value="KAF3893960.1"/>
    <property type="molecule type" value="Genomic_DNA"/>
</dbReference>
<evidence type="ECO:0000313" key="4">
    <source>
        <dbReference type="EMBL" id="KAF3893960.1"/>
    </source>
</evidence>
<dbReference type="PANTHER" id="PTHR45737:SF4">
    <property type="entry name" value="VON WILLEBRAND DOMAIN PROTEIN (AFU_ORTHOLOGUE AFUA_4G01160)"/>
    <property type="match status" value="1"/>
</dbReference>
<dbReference type="InterPro" id="IPR036465">
    <property type="entry name" value="vWFA_dom_sf"/>
</dbReference>
<dbReference type="PANTHER" id="PTHR45737">
    <property type="entry name" value="VON WILLEBRAND FACTOR A DOMAIN-CONTAINING PROTEIN 5A"/>
    <property type="match status" value="1"/>
</dbReference>
<dbReference type="Proteomes" id="UP000749309">
    <property type="component" value="Unassembled WGS sequence"/>
</dbReference>
<feature type="compositionally biased region" description="Basic and acidic residues" evidence="1">
    <location>
        <begin position="782"/>
        <end position="814"/>
    </location>
</feature>
<feature type="region of interest" description="Disordered" evidence="1">
    <location>
        <begin position="852"/>
        <end position="878"/>
    </location>
</feature>
<evidence type="ECO:0000313" key="5">
    <source>
        <dbReference type="Proteomes" id="UP000749309"/>
    </source>
</evidence>
<dbReference type="Pfam" id="PF13768">
    <property type="entry name" value="VWA_3"/>
    <property type="match status" value="1"/>
</dbReference>
<dbReference type="SUPFAM" id="SSF53300">
    <property type="entry name" value="vWA-like"/>
    <property type="match status" value="1"/>
</dbReference>
<evidence type="ECO:0000259" key="3">
    <source>
        <dbReference type="PROSITE" id="PS51468"/>
    </source>
</evidence>
<feature type="compositionally biased region" description="Basic residues" evidence="1">
    <location>
        <begin position="855"/>
        <end position="864"/>
    </location>
</feature>
<dbReference type="SMART" id="SM00609">
    <property type="entry name" value="VIT"/>
    <property type="match status" value="1"/>
</dbReference>
<dbReference type="PROSITE" id="PS50234">
    <property type="entry name" value="VWFA"/>
    <property type="match status" value="1"/>
</dbReference>
<dbReference type="InterPro" id="IPR013694">
    <property type="entry name" value="VIT"/>
</dbReference>
<feature type="domain" description="VIT" evidence="3">
    <location>
        <begin position="61"/>
        <end position="190"/>
    </location>
</feature>
<gene>
    <name evidence="4" type="ORF">GY632_3971</name>
</gene>
<sequence length="1019" mass="113507">MTAPPGIIFEDLEPPNPYLRTPWIPLPSETEQSPVRRSAYLAPRYRTPSDISRRNYPPPPYPENETSPQEKQALLPSSSTSVVVHVIQDIARATITQLFNNNSQIAIRDGKYQFPVPYGSSVVDFKCKIGDREIQGHVKPRDIAQAEFDHARRTGRTTGLVKQDTPEIFTTKLGNIPKETIVEVELSLNFFLKYNLPQRSSITTLTIPSCIAPRYGQPDCEVHQNGPSPGTLSISVEILNADAIDRLDCHTHGIVVERDKKEQVFQSWADFIADGPSAPSPSIANVRLLTGYTCLDRDFVLYISTTSSADLCTPRASLEVHPSIEGHSATMIDIPAEFMLQDQAPVDDKEIIFLVDQSGSMSSKLPGLISAMQIYLRSLPFSIPFNICSFGSSFRYLWKESMEYSDATLNEAQGYVSQFSANLGGTDLLPALERAVMQQQHHFLDVIVLTDGEIWRLEETLRFVRLTHNVSKKAVRFFSLGIGDAVSHELIEGIAKFGGGYAEVIPPANTNGWEDRLVAVLRASLTGHASSLSVEIEGIDIQNEENNTFISPPVVQMSPADVSTLSPFGRNRIFVLAQNGQIKPSSKIHLKISRGGRISNTTIPIMALQEKDSLLHKFAARALLSDLERENSWIQRDHRIQQGAQTAFWTKVEGERLGCQWALVSKWTSFVGVEDIEAGSRDQRSPEVIDIHLFEHVDDDYVDDGWELLCPRVAHPAPVSASETVMDLGRPVRYRYSDFLAAPARTRRRRPIERSQSSASIEIQGSYCSSQMGDGGSGQVRGPEKKSHRCSDTLSRRIERQERARTPEPKHSMVEIHGSGPSYDAPCRRYGRYIETDTDSEISDPVPVVRERSARRGNKVRQHCQKGDNPILRPLGPASDSISEHSALWRERELPDRNSSSPDYQPTTRPPAGFVASIVSYQRADGCFGVLPLGPEILTIVEALIANGIGVNVATTIVIVALLEEKFPDLRDMWLLIVQKAKQFIDIPEIDEDINMLAAKKGVNDIPESVFQEIIRNYT</sequence>
<organism evidence="4 5">
    <name type="scientific">Trichophyton interdigitale</name>
    <dbReference type="NCBI Taxonomy" id="101480"/>
    <lineage>
        <taxon>Eukaryota</taxon>
        <taxon>Fungi</taxon>
        <taxon>Dikarya</taxon>
        <taxon>Ascomycota</taxon>
        <taxon>Pezizomycotina</taxon>
        <taxon>Eurotiomycetes</taxon>
        <taxon>Eurotiomycetidae</taxon>
        <taxon>Onygenales</taxon>
        <taxon>Arthrodermataceae</taxon>
        <taxon>Trichophyton</taxon>
    </lineage>
</organism>
<comment type="caution">
    <text evidence="4">The sequence shown here is derived from an EMBL/GenBank/DDBJ whole genome shotgun (WGS) entry which is preliminary data.</text>
</comment>
<evidence type="ECO:0000259" key="2">
    <source>
        <dbReference type="PROSITE" id="PS50234"/>
    </source>
</evidence>
<dbReference type="SMART" id="SM00327">
    <property type="entry name" value="VWA"/>
    <property type="match status" value="1"/>
</dbReference>
<evidence type="ECO:0000256" key="1">
    <source>
        <dbReference type="SAM" id="MobiDB-lite"/>
    </source>
</evidence>